<comment type="subcellular location">
    <subcellularLocation>
        <location evidence="1">Membrane</location>
        <topology evidence="1">Multi-pass membrane protein</topology>
    </subcellularLocation>
</comment>
<dbReference type="Proteomes" id="UP000002258">
    <property type="component" value="Chromosome 5"/>
</dbReference>
<dbReference type="GO" id="GO:0046839">
    <property type="term" value="P:phospholipid dephosphorylation"/>
    <property type="evidence" value="ECO:0007669"/>
    <property type="project" value="TreeGrafter"/>
</dbReference>
<dbReference type="EMBL" id="CP000499">
    <property type="protein sequence ID" value="ABN67002.2"/>
    <property type="molecule type" value="Genomic_DNA"/>
</dbReference>
<proteinExistence type="inferred from homology"/>
<dbReference type="eggNOG" id="KOG3030">
    <property type="taxonomic scope" value="Eukaryota"/>
</dbReference>
<dbReference type="GO" id="GO:0006644">
    <property type="term" value="P:phospholipid metabolic process"/>
    <property type="evidence" value="ECO:0007669"/>
    <property type="project" value="InterPro"/>
</dbReference>
<organism evidence="8 9">
    <name type="scientific">Scheffersomyces stipitis (strain ATCC 58785 / CBS 6054 / NBRC 10063 / NRRL Y-11545)</name>
    <name type="common">Yeast</name>
    <name type="synonym">Pichia stipitis</name>
    <dbReference type="NCBI Taxonomy" id="322104"/>
    <lineage>
        <taxon>Eukaryota</taxon>
        <taxon>Fungi</taxon>
        <taxon>Dikarya</taxon>
        <taxon>Ascomycota</taxon>
        <taxon>Saccharomycotina</taxon>
        <taxon>Pichiomycetes</taxon>
        <taxon>Debaryomycetaceae</taxon>
        <taxon>Scheffersomyces</taxon>
    </lineage>
</organism>
<dbReference type="GO" id="GO:0008195">
    <property type="term" value="F:phosphatidate phosphatase activity"/>
    <property type="evidence" value="ECO:0007669"/>
    <property type="project" value="TreeGrafter"/>
</dbReference>
<dbReference type="OMA" id="WYHAPAG"/>
<keyword evidence="5 6" id="KW-0472">Membrane</keyword>
<feature type="domain" description="Phosphatidic acid phosphatase type 2/haloperoxidase" evidence="7">
    <location>
        <begin position="112"/>
        <end position="252"/>
    </location>
</feature>
<feature type="transmembrane region" description="Helical" evidence="6">
    <location>
        <begin position="20"/>
        <end position="48"/>
    </location>
</feature>
<dbReference type="Gene3D" id="1.20.144.10">
    <property type="entry name" value="Phosphatidic acid phosphatase type 2/haloperoxidase"/>
    <property type="match status" value="1"/>
</dbReference>
<reference evidence="8 9" key="1">
    <citation type="journal article" date="2007" name="Nat. Biotechnol.">
        <title>Genome sequence of the lignocellulose-bioconverting and xylose-fermenting yeast Pichia stipitis.</title>
        <authorList>
            <person name="Jeffries T.W."/>
            <person name="Grigoriev I.V."/>
            <person name="Grimwood J."/>
            <person name="Laplaza J.M."/>
            <person name="Aerts A."/>
            <person name="Salamov A."/>
            <person name="Schmutz J."/>
            <person name="Lindquist E."/>
            <person name="Dehal P."/>
            <person name="Shapiro H."/>
            <person name="Jin Y.S."/>
            <person name="Passoth V."/>
            <person name="Richardson P.M."/>
        </authorList>
    </citation>
    <scope>NUCLEOTIDE SEQUENCE [LARGE SCALE GENOMIC DNA]</scope>
    <source>
        <strain evidence="9">ATCC 58785 / CBS 6054 / NBRC 10063 / NRRL Y-11545</strain>
    </source>
</reference>
<dbReference type="InterPro" id="IPR036938">
    <property type="entry name" value="PAP2/HPO_sf"/>
</dbReference>
<dbReference type="STRING" id="322104.A3LUQ6"/>
<evidence type="ECO:0000256" key="2">
    <source>
        <dbReference type="ARBA" id="ARBA00008816"/>
    </source>
</evidence>
<comment type="similarity">
    <text evidence="2">Belongs to the PA-phosphatase related phosphoesterase family.</text>
</comment>
<feature type="transmembrane region" description="Helical" evidence="6">
    <location>
        <begin position="209"/>
        <end position="227"/>
    </location>
</feature>
<gene>
    <name evidence="8" type="primary">DPP4</name>
    <name evidence="8" type="ORF">PICST_46976</name>
</gene>
<feature type="transmembrane region" description="Helical" evidence="6">
    <location>
        <begin position="234"/>
        <end position="253"/>
    </location>
</feature>
<dbReference type="InParanoid" id="A3LUQ6"/>
<keyword evidence="3 6" id="KW-0812">Transmembrane</keyword>
<dbReference type="KEGG" id="pic:PICST_46976"/>
<dbReference type="HOGENOM" id="CLU_065408_0_0_1"/>
<keyword evidence="9" id="KW-1185">Reference proteome</keyword>
<dbReference type="InterPro" id="IPR000326">
    <property type="entry name" value="PAP2/HPO"/>
</dbReference>
<evidence type="ECO:0000256" key="5">
    <source>
        <dbReference type="ARBA" id="ARBA00023136"/>
    </source>
</evidence>
<dbReference type="SMART" id="SM00014">
    <property type="entry name" value="acidPPc"/>
    <property type="match status" value="1"/>
</dbReference>
<dbReference type="OrthoDB" id="8907274at2759"/>
<sequence>MDIHDWSFSYMKHDISGLSFLSYVVDWIVYVAILTVAILFGSVIPPWYHEFSTNDISLMYSHVSEEDTVIPINILLVITVVLPLLQFVLCALYSPSSGTRRAWDIFAGLTCLCGSMATQLMITCVLKNICGLPRPDLLSRCQADIDLVPDEGLSTVAVCTNDNIFLLQEGFRSFPSGHSSTVFCGMVVTSLNIAGKFQVFDKRAMSTKIFLTIVPIIVACFVACTRISDNRHFLRDVVGGAIIGSSAAVWFYSQCFPSVFHLENAGRAYPPRRFGVAAFFNNVGGFWALREKIPGSFMDRILNTRSTLELLKNSDPIVNGEIDNPDELVNIQSNIRFLNRIAPIFKNRTLNLNTKQEETSV</sequence>
<dbReference type="AlphaFoldDB" id="A3LUQ6"/>
<feature type="transmembrane region" description="Helical" evidence="6">
    <location>
        <begin position="68"/>
        <end position="93"/>
    </location>
</feature>
<accession>A3LUQ6</accession>
<dbReference type="RefSeq" id="XP_001385031.2">
    <property type="nucleotide sequence ID" value="XM_001384994.1"/>
</dbReference>
<dbReference type="Pfam" id="PF01569">
    <property type="entry name" value="PAP2"/>
    <property type="match status" value="1"/>
</dbReference>
<dbReference type="InterPro" id="IPR043216">
    <property type="entry name" value="PAP-like"/>
</dbReference>
<dbReference type="CDD" id="cd03390">
    <property type="entry name" value="PAP2_containing_1_like"/>
    <property type="match status" value="1"/>
</dbReference>
<evidence type="ECO:0000313" key="9">
    <source>
        <dbReference type="Proteomes" id="UP000002258"/>
    </source>
</evidence>
<dbReference type="SUPFAM" id="SSF48317">
    <property type="entry name" value="Acid phosphatase/Vanadium-dependent haloperoxidase"/>
    <property type="match status" value="1"/>
</dbReference>
<dbReference type="GeneID" id="4839158"/>
<evidence type="ECO:0000256" key="6">
    <source>
        <dbReference type="SAM" id="Phobius"/>
    </source>
</evidence>
<dbReference type="GO" id="GO:0016020">
    <property type="term" value="C:membrane"/>
    <property type="evidence" value="ECO:0007669"/>
    <property type="project" value="UniProtKB-SubCell"/>
</dbReference>
<protein>
    <submittedName>
        <fullName evidence="8">Diacylglycerol pyrophosphate phosphatase</fullName>
    </submittedName>
</protein>
<evidence type="ECO:0000313" key="8">
    <source>
        <dbReference type="EMBL" id="ABN67002.2"/>
    </source>
</evidence>
<dbReference type="PANTHER" id="PTHR10165">
    <property type="entry name" value="LIPID PHOSPHATE PHOSPHATASE"/>
    <property type="match status" value="1"/>
</dbReference>
<name>A3LUQ6_PICST</name>
<keyword evidence="4 6" id="KW-1133">Transmembrane helix</keyword>
<evidence type="ECO:0000256" key="4">
    <source>
        <dbReference type="ARBA" id="ARBA00022989"/>
    </source>
</evidence>
<dbReference type="PANTHER" id="PTHR10165:SF192">
    <property type="entry name" value="PHOSPHATIDIC ACID PHOSPHATASE TYPE 2_HALOPEROXIDASE DOMAIN-CONTAINING PROTEIN"/>
    <property type="match status" value="1"/>
</dbReference>
<evidence type="ECO:0000256" key="3">
    <source>
        <dbReference type="ARBA" id="ARBA00022692"/>
    </source>
</evidence>
<evidence type="ECO:0000259" key="7">
    <source>
        <dbReference type="SMART" id="SM00014"/>
    </source>
</evidence>
<evidence type="ECO:0000256" key="1">
    <source>
        <dbReference type="ARBA" id="ARBA00004141"/>
    </source>
</evidence>